<sequence length="353" mass="38558">MKYINRPSALALCLATLISSACSSPEPSDWAASDLTVMELPGKSIRAVQAINDSTVIYAANDGQIGYTHNLGKTWTDEILSFEGKNPSFRAISKTDENLFLLSIESPAILYRINYDHKDIVYTERNKDVFYNALSFIDNKNGIAFGDAVNGCFSILLTKNAGKSWAKLPCESIPAMKENEVAFAASNSNIATYKDHVWLVTGGSVSRVFHSHNKGKSWDVFDTPIVAGRKMTGIYSVDFYNKNIGIIAGGDYDNKALNTANKALTKDGGKTWTLIADGQLPDFISCIKFVPNSDGKQIIAAGKDKIYLSNDQGTSWKAIHEGAFNVLQFINHSTIFLGGEGKAAVLKLQELED</sequence>
<dbReference type="InterPro" id="IPR036278">
    <property type="entry name" value="Sialidase_sf"/>
</dbReference>
<dbReference type="PROSITE" id="PS51257">
    <property type="entry name" value="PROKAR_LIPOPROTEIN"/>
    <property type="match status" value="1"/>
</dbReference>
<dbReference type="Proteomes" id="UP000679691">
    <property type="component" value="Unassembled WGS sequence"/>
</dbReference>
<dbReference type="SUPFAM" id="SSF50939">
    <property type="entry name" value="Sialidases"/>
    <property type="match status" value="1"/>
</dbReference>
<accession>A0A8T4HBB4</accession>
<comment type="caution">
    <text evidence="2">The sequence shown here is derived from an EMBL/GenBank/DDBJ whole genome shotgun (WGS) entry which is preliminary data.</text>
</comment>
<dbReference type="Gene3D" id="2.130.10.10">
    <property type="entry name" value="YVTN repeat-like/Quinoprotein amine dehydrogenase"/>
    <property type="match status" value="2"/>
</dbReference>
<dbReference type="InterPro" id="IPR015943">
    <property type="entry name" value="WD40/YVTN_repeat-like_dom_sf"/>
</dbReference>
<evidence type="ECO:0000313" key="2">
    <source>
        <dbReference type="EMBL" id="MBP3944064.1"/>
    </source>
</evidence>
<dbReference type="PANTHER" id="PTHR47199">
    <property type="entry name" value="PHOTOSYSTEM II STABILITY/ASSEMBLY FACTOR HCF136, CHLOROPLASTIC"/>
    <property type="match status" value="1"/>
</dbReference>
<feature type="signal peptide" evidence="1">
    <location>
        <begin position="1"/>
        <end position="23"/>
    </location>
</feature>
<dbReference type="AlphaFoldDB" id="A0A8T4HBB4"/>
<keyword evidence="3" id="KW-1185">Reference proteome</keyword>
<evidence type="ECO:0008006" key="4">
    <source>
        <dbReference type="Google" id="ProtNLM"/>
    </source>
</evidence>
<evidence type="ECO:0000313" key="3">
    <source>
        <dbReference type="Proteomes" id="UP000679691"/>
    </source>
</evidence>
<gene>
    <name evidence="2" type="ORF">J5U18_10920</name>
</gene>
<evidence type="ECO:0000256" key="1">
    <source>
        <dbReference type="SAM" id="SignalP"/>
    </source>
</evidence>
<organism evidence="2 3">
    <name type="scientific">Rhinopithecimicrobium faecis</name>
    <dbReference type="NCBI Taxonomy" id="2820698"/>
    <lineage>
        <taxon>Bacteria</taxon>
        <taxon>Pseudomonadati</taxon>
        <taxon>Bacteroidota</taxon>
        <taxon>Sphingobacteriia</taxon>
        <taxon>Sphingobacteriales</taxon>
        <taxon>Sphingobacteriaceae</taxon>
        <taxon>Rhinopithecimicrobium</taxon>
    </lineage>
</organism>
<dbReference type="EMBL" id="JAGKSB010000013">
    <property type="protein sequence ID" value="MBP3944064.1"/>
    <property type="molecule type" value="Genomic_DNA"/>
</dbReference>
<feature type="chain" id="PRO_5035763303" description="Oxidoreductase" evidence="1">
    <location>
        <begin position="24"/>
        <end position="353"/>
    </location>
</feature>
<protein>
    <recommendedName>
        <fullName evidence="4">Oxidoreductase</fullName>
    </recommendedName>
</protein>
<dbReference type="PANTHER" id="PTHR47199:SF2">
    <property type="entry name" value="PHOTOSYSTEM II STABILITY_ASSEMBLY FACTOR HCF136, CHLOROPLASTIC"/>
    <property type="match status" value="1"/>
</dbReference>
<dbReference type="RefSeq" id="WP_353547569.1">
    <property type="nucleotide sequence ID" value="NZ_JAGKSB010000013.1"/>
</dbReference>
<proteinExistence type="predicted"/>
<name>A0A8T4HBB4_9SPHI</name>
<keyword evidence="1" id="KW-0732">Signal</keyword>
<reference evidence="2" key="1">
    <citation type="submission" date="2021-03" db="EMBL/GenBank/DDBJ databases">
        <authorList>
            <person name="Lu T."/>
            <person name="Wang Q."/>
            <person name="Han X."/>
        </authorList>
    </citation>
    <scope>NUCLEOTIDE SEQUENCE</scope>
    <source>
        <strain evidence="2">WQ 2009</strain>
    </source>
</reference>